<dbReference type="Proteomes" id="UP000076871">
    <property type="component" value="Unassembled WGS sequence"/>
</dbReference>
<accession>A0A165DRE5</accession>
<dbReference type="OrthoDB" id="3222645at2759"/>
<dbReference type="GeneID" id="63829746"/>
<dbReference type="InParanoid" id="A0A165DRE5"/>
<proteinExistence type="predicted"/>
<organism evidence="1 2">
    <name type="scientific">Laetiporus sulphureus 93-53</name>
    <dbReference type="NCBI Taxonomy" id="1314785"/>
    <lineage>
        <taxon>Eukaryota</taxon>
        <taxon>Fungi</taxon>
        <taxon>Dikarya</taxon>
        <taxon>Basidiomycota</taxon>
        <taxon>Agaricomycotina</taxon>
        <taxon>Agaricomycetes</taxon>
        <taxon>Polyporales</taxon>
        <taxon>Laetiporus</taxon>
    </lineage>
</organism>
<gene>
    <name evidence="1" type="ORF">LAESUDRAFT_760336</name>
</gene>
<dbReference type="AlphaFoldDB" id="A0A165DRE5"/>
<sequence length="301" mass="33365">MEERAKKEALLETRRLELEAAQSYFSSADACSEQDVVHLVSNLNAEIFQVVRTISDAFRATKRPTLDEKTRKTLKSLIGSSMMQCLLSFPHRNDTVVLEMALQFAMVAFIERAVSAWDMSIWKHGAFASVYDQMLGAECQTVTGRWRALARQHAPERERWKGIIENDLSYFSTSILLAAGGNGSIPQSVKESLVVIACMASQLRKMIGEDIVGSNYQVTVGRPGDEFSPNAMEDSCAVKGKPPKTGVRVFCPSELGLRRIEKGDSGAADIRAVTLVRSKVILEDFADELGLREILRCADKK</sequence>
<keyword evidence="2" id="KW-1185">Reference proteome</keyword>
<evidence type="ECO:0000313" key="2">
    <source>
        <dbReference type="Proteomes" id="UP000076871"/>
    </source>
</evidence>
<dbReference type="RefSeq" id="XP_040763208.1">
    <property type="nucleotide sequence ID" value="XM_040912718.1"/>
</dbReference>
<dbReference type="EMBL" id="KV427630">
    <property type="protein sequence ID" value="KZT05468.1"/>
    <property type="molecule type" value="Genomic_DNA"/>
</dbReference>
<dbReference type="STRING" id="1314785.A0A165DRE5"/>
<reference evidence="1 2" key="1">
    <citation type="journal article" date="2016" name="Mol. Biol. Evol.">
        <title>Comparative Genomics of Early-Diverging Mushroom-Forming Fungi Provides Insights into the Origins of Lignocellulose Decay Capabilities.</title>
        <authorList>
            <person name="Nagy L.G."/>
            <person name="Riley R."/>
            <person name="Tritt A."/>
            <person name="Adam C."/>
            <person name="Daum C."/>
            <person name="Floudas D."/>
            <person name="Sun H."/>
            <person name="Yadav J.S."/>
            <person name="Pangilinan J."/>
            <person name="Larsson K.H."/>
            <person name="Matsuura K."/>
            <person name="Barry K."/>
            <person name="Labutti K."/>
            <person name="Kuo R."/>
            <person name="Ohm R.A."/>
            <person name="Bhattacharya S.S."/>
            <person name="Shirouzu T."/>
            <person name="Yoshinaga Y."/>
            <person name="Martin F.M."/>
            <person name="Grigoriev I.V."/>
            <person name="Hibbett D.S."/>
        </authorList>
    </citation>
    <scope>NUCLEOTIDE SEQUENCE [LARGE SCALE GENOMIC DNA]</scope>
    <source>
        <strain evidence="1 2">93-53</strain>
    </source>
</reference>
<name>A0A165DRE5_9APHY</name>
<evidence type="ECO:0000313" key="1">
    <source>
        <dbReference type="EMBL" id="KZT05468.1"/>
    </source>
</evidence>
<protein>
    <submittedName>
        <fullName evidence="1">Uncharacterized protein</fullName>
    </submittedName>
</protein>